<accession>A0A381TI78</accession>
<feature type="non-terminal residue" evidence="1">
    <location>
        <position position="73"/>
    </location>
</feature>
<protein>
    <submittedName>
        <fullName evidence="1">Uncharacterized protein</fullName>
    </submittedName>
</protein>
<name>A0A381TI78_9ZZZZ</name>
<evidence type="ECO:0000313" key="1">
    <source>
        <dbReference type="EMBL" id="SVA13653.1"/>
    </source>
</evidence>
<gene>
    <name evidence="1" type="ORF">METZ01_LOCUS66507</name>
</gene>
<proteinExistence type="predicted"/>
<reference evidence="1" key="1">
    <citation type="submission" date="2018-05" db="EMBL/GenBank/DDBJ databases">
        <authorList>
            <person name="Lanie J.A."/>
            <person name="Ng W.-L."/>
            <person name="Kazmierczak K.M."/>
            <person name="Andrzejewski T.M."/>
            <person name="Davidsen T.M."/>
            <person name="Wayne K.J."/>
            <person name="Tettelin H."/>
            <person name="Glass J.I."/>
            <person name="Rusch D."/>
            <person name="Podicherti R."/>
            <person name="Tsui H.-C.T."/>
            <person name="Winkler M.E."/>
        </authorList>
    </citation>
    <scope>NUCLEOTIDE SEQUENCE</scope>
</reference>
<dbReference type="AlphaFoldDB" id="A0A381TI78"/>
<dbReference type="EMBL" id="UINC01004347">
    <property type="protein sequence ID" value="SVA13653.1"/>
    <property type="molecule type" value="Genomic_DNA"/>
</dbReference>
<sequence length="73" mass="8438">MDFEISIATDLFVYQSIHRIFSSAKNQKGDANSYNQEMKLKTLTCLLAEPVHKKTIRPMQHCNSPCHYADYSK</sequence>
<organism evidence="1">
    <name type="scientific">marine metagenome</name>
    <dbReference type="NCBI Taxonomy" id="408172"/>
    <lineage>
        <taxon>unclassified sequences</taxon>
        <taxon>metagenomes</taxon>
        <taxon>ecological metagenomes</taxon>
    </lineage>
</organism>